<dbReference type="AlphaFoldDB" id="A0A9W4GN02"/>
<dbReference type="Pfam" id="PF11716">
    <property type="entry name" value="MDMPI_N"/>
    <property type="match status" value="1"/>
</dbReference>
<dbReference type="GO" id="GO:0050077">
    <property type="term" value="F:maleylpyruvate isomerase activity"/>
    <property type="evidence" value="ECO:0007669"/>
    <property type="project" value="UniProtKB-EC"/>
</dbReference>
<dbReference type="GO" id="GO:0046872">
    <property type="term" value="F:metal ion binding"/>
    <property type="evidence" value="ECO:0007669"/>
    <property type="project" value="InterPro"/>
</dbReference>
<feature type="domain" description="MDMPI C-terminal" evidence="2">
    <location>
        <begin position="179"/>
        <end position="251"/>
    </location>
</feature>
<sequence>MSRSARGPCPRPEREDGSVTTDADFQPADVLRQIDAATEQLLRTASRFTDADVRAPSLLPDWSRGHVLTHLARNADGGRHLLIWARTGVETPEYPSMAAREEQIEAGAGRSAHALVADLRDSAARFAAEYRRMETAAWSRTVRWTGGQERPAARAADSRLSEVLVHHVDLDAGYAPAQWPADFVRAMLGRVVASFGARSDAPALRLHADDTGTRYDVGTAGPATSVHGTEASLLAWLMGRSPGTDLTVPDGAALPELPFLY</sequence>
<dbReference type="InterPro" id="IPR024344">
    <property type="entry name" value="MDMPI_metal-binding"/>
</dbReference>
<feature type="region of interest" description="Disordered" evidence="1">
    <location>
        <begin position="1"/>
        <end position="24"/>
    </location>
</feature>
<feature type="domain" description="Mycothiol-dependent maleylpyruvate isomerase metal-binding" evidence="3">
    <location>
        <begin position="35"/>
        <end position="170"/>
    </location>
</feature>
<evidence type="ECO:0000313" key="5">
    <source>
        <dbReference type="Proteomes" id="UP001152519"/>
    </source>
</evidence>
<dbReference type="EC" id="5.2.1.4" evidence="4"/>
<dbReference type="NCBIfam" id="TIGR03083">
    <property type="entry name" value="maleylpyruvate isomerase family mycothiol-dependent enzyme"/>
    <property type="match status" value="1"/>
</dbReference>
<name>A0A9W4GN02_9ACTN</name>
<dbReference type="Pfam" id="PF07398">
    <property type="entry name" value="MDMPI_C"/>
    <property type="match status" value="1"/>
</dbReference>
<keyword evidence="4" id="KW-0413">Isomerase</keyword>
<evidence type="ECO:0000313" key="4">
    <source>
        <dbReference type="EMBL" id="CAG6390806.1"/>
    </source>
</evidence>
<comment type="caution">
    <text evidence="4">The sequence shown here is derived from an EMBL/GenBank/DDBJ whole genome shotgun (WGS) entry which is preliminary data.</text>
</comment>
<dbReference type="Proteomes" id="UP001152519">
    <property type="component" value="Unassembled WGS sequence"/>
</dbReference>
<dbReference type="SUPFAM" id="SSF55718">
    <property type="entry name" value="SCP-like"/>
    <property type="match status" value="1"/>
</dbReference>
<dbReference type="InterPro" id="IPR010872">
    <property type="entry name" value="MDMPI_C-term_domain"/>
</dbReference>
<accession>A0A9W4GN02</accession>
<dbReference type="InterPro" id="IPR034660">
    <property type="entry name" value="DinB/YfiT-like"/>
</dbReference>
<evidence type="ECO:0000256" key="1">
    <source>
        <dbReference type="SAM" id="MobiDB-lite"/>
    </source>
</evidence>
<evidence type="ECO:0000259" key="2">
    <source>
        <dbReference type="Pfam" id="PF07398"/>
    </source>
</evidence>
<gene>
    <name evidence="4" type="ORF">SCOCK_10274</name>
</gene>
<proteinExistence type="predicted"/>
<dbReference type="SUPFAM" id="SSF109854">
    <property type="entry name" value="DinB/YfiT-like putative metalloenzymes"/>
    <property type="match status" value="1"/>
</dbReference>
<dbReference type="InterPro" id="IPR036527">
    <property type="entry name" value="SCP2_sterol-bd_dom_sf"/>
</dbReference>
<keyword evidence="5" id="KW-1185">Reference proteome</keyword>
<dbReference type="InterPro" id="IPR017517">
    <property type="entry name" value="Maleyloyr_isom"/>
</dbReference>
<dbReference type="Gene3D" id="1.20.120.450">
    <property type="entry name" value="dinb family like domain"/>
    <property type="match status" value="1"/>
</dbReference>
<evidence type="ECO:0000259" key="3">
    <source>
        <dbReference type="Pfam" id="PF11716"/>
    </source>
</evidence>
<reference evidence="4" key="1">
    <citation type="submission" date="2021-05" db="EMBL/GenBank/DDBJ databases">
        <authorList>
            <person name="Arsene-Ploetze F."/>
        </authorList>
    </citation>
    <scope>NUCLEOTIDE SEQUENCE</scope>
    <source>
        <strain evidence="4">DSM 42138</strain>
    </source>
</reference>
<dbReference type="EMBL" id="CAJSLV010000001">
    <property type="protein sequence ID" value="CAG6390806.1"/>
    <property type="molecule type" value="Genomic_DNA"/>
</dbReference>
<protein>
    <submittedName>
        <fullName evidence="4">Maleylpyruvate isomerase, mycothiol-dependent</fullName>
        <ecNumber evidence="4">5.2.1.4</ecNumber>
    </submittedName>
</protein>
<dbReference type="Gene3D" id="3.30.1050.20">
    <property type="match status" value="1"/>
</dbReference>
<organism evidence="4 5">
    <name type="scientific">Actinacidiphila cocklensis</name>
    <dbReference type="NCBI Taxonomy" id="887465"/>
    <lineage>
        <taxon>Bacteria</taxon>
        <taxon>Bacillati</taxon>
        <taxon>Actinomycetota</taxon>
        <taxon>Actinomycetes</taxon>
        <taxon>Kitasatosporales</taxon>
        <taxon>Streptomycetaceae</taxon>
        <taxon>Actinacidiphila</taxon>
    </lineage>
</organism>